<gene>
    <name evidence="2" type="ORF">JYU29_05660</name>
</gene>
<organism evidence="2 3">
    <name type="scientific">Tianweitania aestuarii</name>
    <dbReference type="NCBI Taxonomy" id="2814886"/>
    <lineage>
        <taxon>Bacteria</taxon>
        <taxon>Pseudomonadati</taxon>
        <taxon>Pseudomonadota</taxon>
        <taxon>Alphaproteobacteria</taxon>
        <taxon>Hyphomicrobiales</taxon>
        <taxon>Phyllobacteriaceae</taxon>
        <taxon>Tianweitania</taxon>
    </lineage>
</organism>
<dbReference type="RefSeq" id="WP_213983727.1">
    <property type="nucleotide sequence ID" value="NZ_JAFMNX010000001.1"/>
</dbReference>
<keyword evidence="3" id="KW-1185">Reference proteome</keyword>
<evidence type="ECO:0000313" key="3">
    <source>
        <dbReference type="Proteomes" id="UP001297272"/>
    </source>
</evidence>
<evidence type="ECO:0000313" key="2">
    <source>
        <dbReference type="EMBL" id="MBS9720172.1"/>
    </source>
</evidence>
<feature type="domain" description="DNA circulation N-terminal" evidence="1">
    <location>
        <begin position="9"/>
        <end position="88"/>
    </location>
</feature>
<accession>A0ABS5RT88</accession>
<dbReference type="Pfam" id="PF07157">
    <property type="entry name" value="DNA_circ_N"/>
    <property type="match status" value="1"/>
</dbReference>
<evidence type="ECO:0000259" key="1">
    <source>
        <dbReference type="Pfam" id="PF07157"/>
    </source>
</evidence>
<dbReference type="EMBL" id="JAFMNX010000001">
    <property type="protein sequence ID" value="MBS9720172.1"/>
    <property type="molecule type" value="Genomic_DNA"/>
</dbReference>
<name>A0ABS5RT88_9HYPH</name>
<comment type="caution">
    <text evidence="2">The sequence shown here is derived from an EMBL/GenBank/DDBJ whole genome shotgun (WGS) entry which is preliminary data.</text>
</comment>
<dbReference type="InterPro" id="IPR009826">
    <property type="entry name" value="DNA_circ_N"/>
</dbReference>
<sequence>MRNWNRAFRRASFRGVRFWVDDDGPQKGRRVAVHEISGGDTPVVEDMGRSAIEFAVSAYLASDLADVEGLSLEAACNAYGPGLLTLPMDPAQMALCIGCRRNRAKDRNGFIGYDLRFVEAGGGGLAVVTGLPALRDVFSSGLSGVVSALAGAFR</sequence>
<protein>
    <submittedName>
        <fullName evidence="2">DNA circularization N-terminal domain-containing protein</fullName>
    </submittedName>
</protein>
<reference evidence="2 3" key="1">
    <citation type="submission" date="2021-03" db="EMBL/GenBank/DDBJ databases">
        <title>Tianweitania aestuarii sp. nov., isolated from a tidal flat.</title>
        <authorList>
            <person name="Park S."/>
            <person name="Yoon J.-H."/>
        </authorList>
    </citation>
    <scope>NUCLEOTIDE SEQUENCE [LARGE SCALE GENOMIC DNA]</scope>
    <source>
        <strain evidence="2 3">BSSL-BM11</strain>
    </source>
</reference>
<proteinExistence type="predicted"/>
<dbReference type="Proteomes" id="UP001297272">
    <property type="component" value="Unassembled WGS sequence"/>
</dbReference>